<reference evidence="3" key="1">
    <citation type="journal article" date="2024" name="IScience">
        <title>Strigolactones Initiate the Formation of Haustorium-like Structures in Castilleja.</title>
        <authorList>
            <person name="Buerger M."/>
            <person name="Peterson D."/>
            <person name="Chory J."/>
        </authorList>
    </citation>
    <scope>NUCLEOTIDE SEQUENCE [LARGE SCALE GENOMIC DNA]</scope>
</reference>
<comment type="caution">
    <text evidence="2">The sequence shown here is derived from an EMBL/GenBank/DDBJ whole genome shotgun (WGS) entry which is preliminary data.</text>
</comment>
<organism evidence="2 3">
    <name type="scientific">Castilleja foliolosa</name>
    <dbReference type="NCBI Taxonomy" id="1961234"/>
    <lineage>
        <taxon>Eukaryota</taxon>
        <taxon>Viridiplantae</taxon>
        <taxon>Streptophyta</taxon>
        <taxon>Embryophyta</taxon>
        <taxon>Tracheophyta</taxon>
        <taxon>Spermatophyta</taxon>
        <taxon>Magnoliopsida</taxon>
        <taxon>eudicotyledons</taxon>
        <taxon>Gunneridae</taxon>
        <taxon>Pentapetalae</taxon>
        <taxon>asterids</taxon>
        <taxon>lamiids</taxon>
        <taxon>Lamiales</taxon>
        <taxon>Orobanchaceae</taxon>
        <taxon>Pedicularideae</taxon>
        <taxon>Castillejinae</taxon>
        <taxon>Castilleja</taxon>
    </lineage>
</organism>
<proteinExistence type="predicted"/>
<evidence type="ECO:0000259" key="1">
    <source>
        <dbReference type="Pfam" id="PF08276"/>
    </source>
</evidence>
<dbReference type="InterPro" id="IPR003609">
    <property type="entry name" value="Pan_app"/>
</dbReference>
<dbReference type="Pfam" id="PF08276">
    <property type="entry name" value="PAN_2"/>
    <property type="match status" value="1"/>
</dbReference>
<evidence type="ECO:0000313" key="2">
    <source>
        <dbReference type="EMBL" id="KAL3623780.1"/>
    </source>
</evidence>
<dbReference type="EMBL" id="JAVIJP010000054">
    <property type="protein sequence ID" value="KAL3623780.1"/>
    <property type="molecule type" value="Genomic_DNA"/>
</dbReference>
<keyword evidence="3" id="KW-1185">Reference proteome</keyword>
<protein>
    <recommendedName>
        <fullName evidence="1">Apple domain-containing protein</fullName>
    </recommendedName>
</protein>
<sequence>MEEYLKCESHLTTTTWRSVEENMEMISGKKRKFDSELRNEDYCGCDVEVVTENPVSPATSRTSGGSDKYEEHSNDVVKRGLSDLETEVFETGISTSIDRIFIYGESFRRWRMRFKEKEREEGQFGFLKMSNVKLPESGAAFVDRSMGLDRCREMCRRNCSCRWFTVVGNWGEKKLVLMKMMWRLSWSKKNAT</sequence>
<gene>
    <name evidence="2" type="ORF">CASFOL_032596</name>
</gene>
<accession>A0ABD3C1X4</accession>
<dbReference type="AlphaFoldDB" id="A0ABD3C1X4"/>
<name>A0ABD3C1X4_9LAMI</name>
<evidence type="ECO:0000313" key="3">
    <source>
        <dbReference type="Proteomes" id="UP001632038"/>
    </source>
</evidence>
<dbReference type="Proteomes" id="UP001632038">
    <property type="component" value="Unassembled WGS sequence"/>
</dbReference>
<feature type="domain" description="Apple" evidence="1">
    <location>
        <begin position="125"/>
        <end position="167"/>
    </location>
</feature>